<accession>A0A1X7VU62</accession>
<proteinExistence type="predicted"/>
<dbReference type="EnsemblMetazoa" id="Aqu2.1.42953_001">
    <property type="protein sequence ID" value="Aqu2.1.42953_001"/>
    <property type="gene ID" value="Aqu2.1.42953"/>
</dbReference>
<evidence type="ECO:0000313" key="2">
    <source>
        <dbReference type="EnsemblMetazoa" id="Aqu2.1.42953_001"/>
    </source>
</evidence>
<feature type="region of interest" description="Disordered" evidence="1">
    <location>
        <begin position="195"/>
        <end position="274"/>
    </location>
</feature>
<sequence>MMMSSLRLKSLPTQILILPGSPTTPLSDERVPNSTLDVPGDGNCSFYALSYLITGSISQHYELRKAIDRGLGRDEALIIKSGYCLWLVFMDLGSAVVKVHVLTWHKDNNVVLKSEVRLRVRLKGEGDVPLYEHLYIVGVCCIMELQGIQKFHVIGIDSWKGFDDSAILLLDIGMKMESKLFVMFPPPLLPLPAPRPLGPLGGGAPPKPLANGGGGGGSPPPPATCGGGGPPPPPATGGGAGPSRPPATGGGGGGGRGHAWPEGAGTGGGGGGPP</sequence>
<organism evidence="2">
    <name type="scientific">Amphimedon queenslandica</name>
    <name type="common">Sponge</name>
    <dbReference type="NCBI Taxonomy" id="400682"/>
    <lineage>
        <taxon>Eukaryota</taxon>
        <taxon>Metazoa</taxon>
        <taxon>Porifera</taxon>
        <taxon>Demospongiae</taxon>
        <taxon>Heteroscleromorpha</taxon>
        <taxon>Haplosclerida</taxon>
        <taxon>Niphatidae</taxon>
        <taxon>Amphimedon</taxon>
    </lineage>
</organism>
<name>A0A1X7VU62_AMPQE</name>
<evidence type="ECO:0008006" key="3">
    <source>
        <dbReference type="Google" id="ProtNLM"/>
    </source>
</evidence>
<evidence type="ECO:0000256" key="1">
    <source>
        <dbReference type="SAM" id="MobiDB-lite"/>
    </source>
</evidence>
<feature type="compositionally biased region" description="Gly residues" evidence="1">
    <location>
        <begin position="264"/>
        <end position="274"/>
    </location>
</feature>
<feature type="compositionally biased region" description="Pro residues" evidence="1">
    <location>
        <begin position="218"/>
        <end position="235"/>
    </location>
</feature>
<feature type="compositionally biased region" description="Gly residues" evidence="1">
    <location>
        <begin position="248"/>
        <end position="257"/>
    </location>
</feature>
<dbReference type="Gene3D" id="3.90.70.80">
    <property type="match status" value="1"/>
</dbReference>
<dbReference type="InParanoid" id="A0A1X7VU62"/>
<reference evidence="2" key="1">
    <citation type="submission" date="2017-05" db="UniProtKB">
        <authorList>
            <consortium name="EnsemblMetazoa"/>
        </authorList>
    </citation>
    <scope>IDENTIFICATION</scope>
</reference>
<protein>
    <recommendedName>
        <fullName evidence="3">OTU domain-containing protein</fullName>
    </recommendedName>
</protein>
<dbReference type="AlphaFoldDB" id="A0A1X7VU62"/>